<feature type="region of interest" description="Disordered" evidence="4">
    <location>
        <begin position="180"/>
        <end position="256"/>
    </location>
</feature>
<proteinExistence type="predicted"/>
<dbReference type="PANTHER" id="PTHR43257">
    <property type="entry name" value="PYRUVATE DEHYDROGENASE E1 COMPONENT BETA SUBUNIT"/>
    <property type="match status" value="1"/>
</dbReference>
<sequence length="453" mass="46207">MRPARLHRRVRRAGRPRGRALARGRGARVSAATRRGEAVAGLREALAGNRRVVVVGDEPELAAEFGRERVLASGDAGSVAALVAGGLHPVVAVAPEELPAYQALLVGTGNPVVLRTTGTWAAHLPGVRLVAPATPADSRLLLAEAVRAGEPVVLVEPEPRTAPAEPRGFVVPDPAGRRGFPVSASAEPRGFAIPDPAGRRGFPVSASAEPRGFAVPDPAGPRGLASAPAEPRGFAIPDPAEPRGLPAPTPAEPHGFVVPDPAVPGGFVVPAPAPTTLVVPASAVRAPTAPERAAPELCAGPPPRGAAEPPDPRHPRLSTVDKVVPPLGRAAVLRPGVDVTVLAVAASVDPALRAADALAARRVDAEVVDVRSLFPLDLGTLVASARRTGRVVVVTEPWAARSADALAAAVTELAFDDLLAPVARLRAGTGRPGGPDAADVERAAALLAERGCR</sequence>
<keyword evidence="7" id="KW-1185">Reference proteome</keyword>
<dbReference type="PANTHER" id="PTHR43257:SF2">
    <property type="entry name" value="PYRUVATE DEHYDROGENASE E1 COMPONENT SUBUNIT BETA"/>
    <property type="match status" value="1"/>
</dbReference>
<dbReference type="EMBL" id="CP023445">
    <property type="protein sequence ID" value="ATE55830.1"/>
    <property type="molecule type" value="Genomic_DNA"/>
</dbReference>
<dbReference type="SUPFAM" id="SSF52518">
    <property type="entry name" value="Thiamin diphosphate-binding fold (THDP-binding)"/>
    <property type="match status" value="1"/>
</dbReference>
<dbReference type="InterPro" id="IPR033248">
    <property type="entry name" value="Transketolase_C"/>
</dbReference>
<dbReference type="Gene3D" id="3.40.50.920">
    <property type="match status" value="1"/>
</dbReference>
<dbReference type="Gene3D" id="3.40.50.970">
    <property type="match status" value="1"/>
</dbReference>
<dbReference type="KEGG" id="apre:CNX65_23220"/>
<dbReference type="InterPro" id="IPR009014">
    <property type="entry name" value="Transketo_C/PFOR_II"/>
</dbReference>
<dbReference type="Pfam" id="PF02780">
    <property type="entry name" value="Transketolase_C"/>
    <property type="match status" value="1"/>
</dbReference>
<evidence type="ECO:0000259" key="5">
    <source>
        <dbReference type="Pfam" id="PF02780"/>
    </source>
</evidence>
<dbReference type="GO" id="GO:0000287">
    <property type="term" value="F:magnesium ion binding"/>
    <property type="evidence" value="ECO:0007669"/>
    <property type="project" value="UniProtKB-ARBA"/>
</dbReference>
<organism evidence="6 7">
    <name type="scientific">Actinosynnema pretiosum</name>
    <dbReference type="NCBI Taxonomy" id="42197"/>
    <lineage>
        <taxon>Bacteria</taxon>
        <taxon>Bacillati</taxon>
        <taxon>Actinomycetota</taxon>
        <taxon>Actinomycetes</taxon>
        <taxon>Pseudonocardiales</taxon>
        <taxon>Pseudonocardiaceae</taxon>
        <taxon>Actinosynnema</taxon>
    </lineage>
</organism>
<keyword evidence="2" id="KW-0560">Oxidoreductase</keyword>
<evidence type="ECO:0000313" key="6">
    <source>
        <dbReference type="EMBL" id="ATE55830.1"/>
    </source>
</evidence>
<dbReference type="GO" id="GO:0016491">
    <property type="term" value="F:oxidoreductase activity"/>
    <property type="evidence" value="ECO:0007669"/>
    <property type="project" value="UniProtKB-KW"/>
</dbReference>
<evidence type="ECO:0000256" key="4">
    <source>
        <dbReference type="SAM" id="MobiDB-lite"/>
    </source>
</evidence>
<feature type="compositionally biased region" description="Basic residues" evidence="4">
    <location>
        <begin position="1"/>
        <end position="26"/>
    </location>
</feature>
<dbReference type="Proteomes" id="UP000218505">
    <property type="component" value="Chromosome"/>
</dbReference>
<protein>
    <recommendedName>
        <fullName evidence="5">Transketolase C-terminal domain-containing protein</fullName>
    </recommendedName>
</protein>
<evidence type="ECO:0000256" key="3">
    <source>
        <dbReference type="ARBA" id="ARBA00023052"/>
    </source>
</evidence>
<evidence type="ECO:0000256" key="1">
    <source>
        <dbReference type="ARBA" id="ARBA00001964"/>
    </source>
</evidence>
<feature type="region of interest" description="Disordered" evidence="4">
    <location>
        <begin position="290"/>
        <end position="317"/>
    </location>
</feature>
<keyword evidence="3" id="KW-0786">Thiamine pyrophosphate</keyword>
<evidence type="ECO:0000313" key="7">
    <source>
        <dbReference type="Proteomes" id="UP000218505"/>
    </source>
</evidence>
<gene>
    <name evidence="6" type="ORF">CNX65_23220</name>
</gene>
<dbReference type="SUPFAM" id="SSF52922">
    <property type="entry name" value="TK C-terminal domain-like"/>
    <property type="match status" value="1"/>
</dbReference>
<feature type="region of interest" description="Disordered" evidence="4">
    <location>
        <begin position="1"/>
        <end position="27"/>
    </location>
</feature>
<evidence type="ECO:0000256" key="2">
    <source>
        <dbReference type="ARBA" id="ARBA00023002"/>
    </source>
</evidence>
<name>A0A290Z9X1_9PSEU</name>
<comment type="cofactor">
    <cofactor evidence="1">
        <name>thiamine diphosphate</name>
        <dbReference type="ChEBI" id="CHEBI:58937"/>
    </cofactor>
</comment>
<dbReference type="AlphaFoldDB" id="A0A290Z9X1"/>
<accession>A0A290Z9X1</accession>
<dbReference type="InterPro" id="IPR029061">
    <property type="entry name" value="THDP-binding"/>
</dbReference>
<feature type="domain" description="Transketolase C-terminal" evidence="5">
    <location>
        <begin position="328"/>
        <end position="433"/>
    </location>
</feature>
<reference evidence="6" key="1">
    <citation type="submission" date="2017-09" db="EMBL/GenBank/DDBJ databases">
        <title>Complete Genome Sequence of ansamitocin-producing Bacterium Actinosynnema pretiosum X47.</title>
        <authorList>
            <person name="Cao G."/>
            <person name="Zong G."/>
            <person name="Zhong C."/>
            <person name="Fu J."/>
        </authorList>
    </citation>
    <scope>NUCLEOTIDE SEQUENCE [LARGE SCALE GENOMIC DNA]</scope>
    <source>
        <strain evidence="6">X47</strain>
    </source>
</reference>